<evidence type="ECO:0000313" key="4">
    <source>
        <dbReference type="EMBL" id="CAL1134431.1"/>
    </source>
</evidence>
<comment type="caution">
    <text evidence="3">The sequence shown here is derived from an EMBL/GenBank/DDBJ whole genome shotgun (WGS) entry which is preliminary data.</text>
</comment>
<dbReference type="EMBL" id="CAMXCT030000607">
    <property type="protein sequence ID" value="CAL4768368.1"/>
    <property type="molecule type" value="Genomic_DNA"/>
</dbReference>
<dbReference type="InterPro" id="IPR036869">
    <property type="entry name" value="J_dom_sf"/>
</dbReference>
<dbReference type="CDD" id="cd06257">
    <property type="entry name" value="DnaJ"/>
    <property type="match status" value="1"/>
</dbReference>
<dbReference type="PANTHER" id="PTHR45982">
    <property type="entry name" value="REGULATOR OF CHROMOSOME CONDENSATION"/>
    <property type="match status" value="1"/>
</dbReference>
<name>A0A9P1BZD1_9DINO</name>
<dbReference type="SUPFAM" id="SSF46565">
    <property type="entry name" value="Chaperone J-domain"/>
    <property type="match status" value="1"/>
</dbReference>
<proteinExistence type="predicted"/>
<dbReference type="InterPro" id="IPR001623">
    <property type="entry name" value="DnaJ_domain"/>
</dbReference>
<evidence type="ECO:0000259" key="2">
    <source>
        <dbReference type="PROSITE" id="PS50076"/>
    </source>
</evidence>
<dbReference type="InterPro" id="IPR009091">
    <property type="entry name" value="RCC1/BLIP-II"/>
</dbReference>
<reference evidence="3" key="1">
    <citation type="submission" date="2022-10" db="EMBL/GenBank/DDBJ databases">
        <authorList>
            <person name="Chen Y."/>
            <person name="Dougan E. K."/>
            <person name="Chan C."/>
            <person name="Rhodes N."/>
            <person name="Thang M."/>
        </authorList>
    </citation>
    <scope>NUCLEOTIDE SEQUENCE</scope>
</reference>
<gene>
    <name evidence="3" type="ORF">C1SCF055_LOCUS8885</name>
</gene>
<evidence type="ECO:0000313" key="3">
    <source>
        <dbReference type="EMBL" id="CAI3981056.1"/>
    </source>
</evidence>
<protein>
    <submittedName>
        <fullName evidence="5">E3 ubiquitin-protein ligase HERC2</fullName>
    </submittedName>
</protein>
<dbReference type="Pfam" id="PF00226">
    <property type="entry name" value="DnaJ"/>
    <property type="match status" value="1"/>
</dbReference>
<dbReference type="Proteomes" id="UP001152797">
    <property type="component" value="Unassembled WGS sequence"/>
</dbReference>
<dbReference type="EMBL" id="CAMXCT020000607">
    <property type="protein sequence ID" value="CAL1134431.1"/>
    <property type="molecule type" value="Genomic_DNA"/>
</dbReference>
<dbReference type="SUPFAM" id="SSF50985">
    <property type="entry name" value="RCC1/BLIP-II"/>
    <property type="match status" value="2"/>
</dbReference>
<evidence type="ECO:0000313" key="5">
    <source>
        <dbReference type="EMBL" id="CAL4768368.1"/>
    </source>
</evidence>
<dbReference type="SMART" id="SM00271">
    <property type="entry name" value="DnaJ"/>
    <property type="match status" value="1"/>
</dbReference>
<dbReference type="Gene3D" id="2.130.10.30">
    <property type="entry name" value="Regulator of chromosome condensation 1/beta-lactamase-inhibitor protein II"/>
    <property type="match status" value="2"/>
</dbReference>
<dbReference type="PROSITE" id="PS50076">
    <property type="entry name" value="DNAJ_2"/>
    <property type="match status" value="1"/>
</dbReference>
<evidence type="ECO:0000313" key="6">
    <source>
        <dbReference type="Proteomes" id="UP001152797"/>
    </source>
</evidence>
<dbReference type="EMBL" id="CAMXCT010000607">
    <property type="protein sequence ID" value="CAI3981056.1"/>
    <property type="molecule type" value="Genomic_DNA"/>
</dbReference>
<sequence>MATFSSPILLGAEGAGQDLYALLDVDHSVGVEDLRLAYRRAIRRAHPDKGGSSEAFLAVARAFDVLSNPATRVSYDQELATETLQKRIGKRSREKKRGREAVHSQSTSIECRLQEKLSNLREVLQSMDASTRRTSISNMSSKIRVVLMKHMEGSEDSPADQVDRSSRKLGSSSIRLRAVAKGTTGGTAGCKYSAQMDIDCLRTYTRQVAFDLAIEHQLVLSDLRDKLVAASEMNASIWSPPYKETSAVALVDAARMDFLQRKFQTVVKQAGASWGQLGPGDAIDLVFDKSLGGASIEGTGQLPDGQSASAVSMVQIELQIYVPGVAAVDVSIDDKEDVLDLLRVANTALRGRVKDKVVQLIPPRAARPLRPGLPLRRCGLRCGDVLTAPRRAVPEVVVTEKTFAAITPSGGVIAWGEPEVPGSSTSSVAEQLQNVIEITPSDSSFAALKEDGSVICWGANETFEPNLKQVLRVFAASEAFAALCCDGSVYCWGDPHRGGDMRGQAEQLQSEVEHIFATGSAFCALKASTPSGRGAVVAWGDVLQGGRTPQGLEGVRHVYSTRGGAFAAVKEDGEVVTWGSSVDGGDSSRVHELLKSRGIRDIYSTDSAFAAITFDGGLVSWGNARFGGVSPGTDDVARRGGVVQLCSSSCAFAARCADGSVLCWGIAEWGGDCRAITEDLKEVRCLYSSRQAFAARRVDGALFCWGDAGSGGDTEEVESQLMCDIAHVPCSILLVLKLSCTVYSSGNAFAAISLDGQLVLWGNPKQTRLEAIESLHGKILHIYATNNSFTAFTADGTGVAWGAVNETISMFSEKMQHFYEQYMIQYDTIR</sequence>
<dbReference type="AlphaFoldDB" id="A0A9P1BZD1"/>
<reference evidence="4" key="2">
    <citation type="submission" date="2024-04" db="EMBL/GenBank/DDBJ databases">
        <authorList>
            <person name="Chen Y."/>
            <person name="Shah S."/>
            <person name="Dougan E. K."/>
            <person name="Thang M."/>
            <person name="Chan C."/>
        </authorList>
    </citation>
    <scope>NUCLEOTIDE SEQUENCE [LARGE SCALE GENOMIC DNA]</scope>
</reference>
<dbReference type="Gene3D" id="1.10.287.110">
    <property type="entry name" value="DnaJ domain"/>
    <property type="match status" value="1"/>
</dbReference>
<dbReference type="PANTHER" id="PTHR45982:SF1">
    <property type="entry name" value="REGULATOR OF CHROMOSOME CONDENSATION"/>
    <property type="match status" value="1"/>
</dbReference>
<feature type="domain" description="J" evidence="2">
    <location>
        <begin position="18"/>
        <end position="79"/>
    </location>
</feature>
<accession>A0A9P1BZD1</accession>
<evidence type="ECO:0000256" key="1">
    <source>
        <dbReference type="SAM" id="MobiDB-lite"/>
    </source>
</evidence>
<keyword evidence="6" id="KW-1185">Reference proteome</keyword>
<feature type="region of interest" description="Disordered" evidence="1">
    <location>
        <begin position="88"/>
        <end position="107"/>
    </location>
</feature>
<dbReference type="OrthoDB" id="422351at2759"/>
<dbReference type="InterPro" id="IPR051553">
    <property type="entry name" value="Ran_GTPase-activating"/>
</dbReference>
<organism evidence="3">
    <name type="scientific">Cladocopium goreaui</name>
    <dbReference type="NCBI Taxonomy" id="2562237"/>
    <lineage>
        <taxon>Eukaryota</taxon>
        <taxon>Sar</taxon>
        <taxon>Alveolata</taxon>
        <taxon>Dinophyceae</taxon>
        <taxon>Suessiales</taxon>
        <taxon>Symbiodiniaceae</taxon>
        <taxon>Cladocopium</taxon>
    </lineage>
</organism>